<dbReference type="EMBL" id="BMUT01000012">
    <property type="protein sequence ID" value="GGX99383.1"/>
    <property type="molecule type" value="Genomic_DNA"/>
</dbReference>
<keyword evidence="3" id="KW-1185">Reference proteome</keyword>
<evidence type="ECO:0000313" key="2">
    <source>
        <dbReference type="EMBL" id="GGX99383.1"/>
    </source>
</evidence>
<accession>A0ABQ2Z244</accession>
<sequence length="149" mass="15702">MPMKCQSLVDWSREKATPHQAASARAVTPTASVSAPITVATGLRARAEGAGQAWDDFNGLPGMRRARPRARPRAGPRPLVALTTRRIRTPRPVGTGAGPAARVPAGRGAAGGGLKITYEERAVSTNRPLASAIRTGLADSHIRLFYFPA</sequence>
<proteinExistence type="predicted"/>
<reference evidence="3" key="1">
    <citation type="journal article" date="2019" name="Int. J. Syst. Evol. Microbiol.">
        <title>The Global Catalogue of Microorganisms (GCM) 10K type strain sequencing project: providing services to taxonomists for standard genome sequencing and annotation.</title>
        <authorList>
            <consortium name="The Broad Institute Genomics Platform"/>
            <consortium name="The Broad Institute Genome Sequencing Center for Infectious Disease"/>
            <person name="Wu L."/>
            <person name="Ma J."/>
        </authorList>
    </citation>
    <scope>NUCLEOTIDE SEQUENCE [LARGE SCALE GENOMIC DNA]</scope>
    <source>
        <strain evidence="3">JCM 4586</strain>
    </source>
</reference>
<feature type="region of interest" description="Disordered" evidence="1">
    <location>
        <begin position="53"/>
        <end position="106"/>
    </location>
</feature>
<organism evidence="2 3">
    <name type="scientific">Streptomyces hiroshimensis</name>
    <dbReference type="NCBI Taxonomy" id="66424"/>
    <lineage>
        <taxon>Bacteria</taxon>
        <taxon>Bacillati</taxon>
        <taxon>Actinomycetota</taxon>
        <taxon>Actinomycetes</taxon>
        <taxon>Kitasatosporales</taxon>
        <taxon>Streptomycetaceae</taxon>
        <taxon>Streptomyces</taxon>
    </lineage>
</organism>
<feature type="region of interest" description="Disordered" evidence="1">
    <location>
        <begin position="1"/>
        <end position="27"/>
    </location>
</feature>
<feature type="compositionally biased region" description="Low complexity" evidence="1">
    <location>
        <begin position="90"/>
        <end position="106"/>
    </location>
</feature>
<gene>
    <name evidence="2" type="ORF">GCM10010324_52130</name>
</gene>
<name>A0ABQ2Z244_9ACTN</name>
<comment type="caution">
    <text evidence="2">The sequence shown here is derived from an EMBL/GenBank/DDBJ whole genome shotgun (WGS) entry which is preliminary data.</text>
</comment>
<protein>
    <submittedName>
        <fullName evidence="2">Uncharacterized protein</fullName>
    </submittedName>
</protein>
<feature type="compositionally biased region" description="Basic residues" evidence="1">
    <location>
        <begin position="64"/>
        <end position="74"/>
    </location>
</feature>
<dbReference type="Proteomes" id="UP000659223">
    <property type="component" value="Unassembled WGS sequence"/>
</dbReference>
<evidence type="ECO:0000313" key="3">
    <source>
        <dbReference type="Proteomes" id="UP000659223"/>
    </source>
</evidence>
<evidence type="ECO:0000256" key="1">
    <source>
        <dbReference type="SAM" id="MobiDB-lite"/>
    </source>
</evidence>